<accession>A0A8H3M2D2</accession>
<sequence length="197" mass="22199">MEPSSELLYKKLEEGPIFLDMYSDMGSLLRNHYIKYWKKTTLSRVCAWTIDRTCLQNNGKREYHYILNRSKIIAKLRESGLGDMEEFSDIPQPNLPTNEATDIPIFNVPEIIPPKIIPPQPEENLPKRDKKAEPPIASTSGTSSELQSDSGDSEVLVLSDVPDVKAIGGSAPTLPYFFASSSSWHTRSEKLSLFFGY</sequence>
<protein>
    <submittedName>
        <fullName evidence="2">Uncharacterized protein</fullName>
    </submittedName>
</protein>
<feature type="region of interest" description="Disordered" evidence="1">
    <location>
        <begin position="117"/>
        <end position="153"/>
    </location>
</feature>
<feature type="compositionally biased region" description="Basic and acidic residues" evidence="1">
    <location>
        <begin position="124"/>
        <end position="133"/>
    </location>
</feature>
<gene>
    <name evidence="2" type="ORF">RCL2_002320700</name>
</gene>
<dbReference type="AlphaFoldDB" id="A0A8H3M2D2"/>
<dbReference type="Proteomes" id="UP000615446">
    <property type="component" value="Unassembled WGS sequence"/>
</dbReference>
<organism evidence="2 3">
    <name type="scientific">Rhizophagus clarus</name>
    <dbReference type="NCBI Taxonomy" id="94130"/>
    <lineage>
        <taxon>Eukaryota</taxon>
        <taxon>Fungi</taxon>
        <taxon>Fungi incertae sedis</taxon>
        <taxon>Mucoromycota</taxon>
        <taxon>Glomeromycotina</taxon>
        <taxon>Glomeromycetes</taxon>
        <taxon>Glomerales</taxon>
        <taxon>Glomeraceae</taxon>
        <taxon>Rhizophagus</taxon>
    </lineage>
</organism>
<name>A0A8H3M2D2_9GLOM</name>
<evidence type="ECO:0000313" key="2">
    <source>
        <dbReference type="EMBL" id="GES96581.1"/>
    </source>
</evidence>
<proteinExistence type="predicted"/>
<dbReference type="EMBL" id="BLAL01000252">
    <property type="protein sequence ID" value="GES96581.1"/>
    <property type="molecule type" value="Genomic_DNA"/>
</dbReference>
<evidence type="ECO:0000256" key="1">
    <source>
        <dbReference type="SAM" id="MobiDB-lite"/>
    </source>
</evidence>
<evidence type="ECO:0000313" key="3">
    <source>
        <dbReference type="Proteomes" id="UP000615446"/>
    </source>
</evidence>
<comment type="caution">
    <text evidence="2">The sequence shown here is derived from an EMBL/GenBank/DDBJ whole genome shotgun (WGS) entry which is preliminary data.</text>
</comment>
<feature type="compositionally biased region" description="Polar residues" evidence="1">
    <location>
        <begin position="137"/>
        <end position="150"/>
    </location>
</feature>
<reference evidence="2" key="1">
    <citation type="submission" date="2019-10" db="EMBL/GenBank/DDBJ databases">
        <title>Conservation and host-specific expression of non-tandemly repeated heterogenous ribosome RNA gene in arbuscular mycorrhizal fungi.</title>
        <authorList>
            <person name="Maeda T."/>
            <person name="Kobayashi Y."/>
            <person name="Nakagawa T."/>
            <person name="Ezawa T."/>
            <person name="Yamaguchi K."/>
            <person name="Bino T."/>
            <person name="Nishimoto Y."/>
            <person name="Shigenobu S."/>
            <person name="Kawaguchi M."/>
        </authorList>
    </citation>
    <scope>NUCLEOTIDE SEQUENCE</scope>
    <source>
        <strain evidence="2">HR1</strain>
    </source>
</reference>